<evidence type="ECO:0000313" key="1">
    <source>
        <dbReference type="EMBL" id="RAU16455.1"/>
    </source>
</evidence>
<sequence length="186" mass="20634">MIPIYEQGSGKGIGHSVESFLARFEEIAISHIDDGRAKSLAFVFYDYHDSEFKKILKDQGVFAQLDRLSGKDLSVFYMHSGSDEILKTFNSVLMNALGVAEIAKTPCVVFCKATPEGFIDISVATLDSPDLVHGFHELYGIIEAYLNNTGEKPKPKYIAWLKGSLKFVSLEGIKALVRELFKGGMF</sequence>
<dbReference type="AlphaFoldDB" id="A0A364NHU1"/>
<dbReference type="OrthoDB" id="1438904at2"/>
<gene>
    <name evidence="1" type="ORF">DN062_17990</name>
</gene>
<dbReference type="Proteomes" id="UP000250744">
    <property type="component" value="Unassembled WGS sequence"/>
</dbReference>
<name>A0A364NHU1_9GAMM</name>
<accession>A0A364NHU1</accession>
<keyword evidence="2" id="KW-1185">Reference proteome</keyword>
<comment type="caution">
    <text evidence="1">The sequence shown here is derived from an EMBL/GenBank/DDBJ whole genome shotgun (WGS) entry which is preliminary data.</text>
</comment>
<reference evidence="1 2" key="1">
    <citation type="submission" date="2018-06" db="EMBL/GenBank/DDBJ databases">
        <title>Nitrincola tibetense sp. nov., isolated from Lake XuguoCo on Tibetan Plateau.</title>
        <authorList>
            <person name="Xing P."/>
        </authorList>
    </citation>
    <scope>NUCLEOTIDE SEQUENCE [LARGE SCALE GENOMIC DNA]</scope>
    <source>
        <strain evidence="2">xg18</strain>
    </source>
</reference>
<dbReference type="RefSeq" id="WP_112160679.1">
    <property type="nucleotide sequence ID" value="NZ_QKRX01000025.1"/>
</dbReference>
<organism evidence="1 2">
    <name type="scientific">Nitrincola tibetensis</name>
    <dbReference type="NCBI Taxonomy" id="2219697"/>
    <lineage>
        <taxon>Bacteria</taxon>
        <taxon>Pseudomonadati</taxon>
        <taxon>Pseudomonadota</taxon>
        <taxon>Gammaproteobacteria</taxon>
        <taxon>Oceanospirillales</taxon>
        <taxon>Oceanospirillaceae</taxon>
        <taxon>Nitrincola</taxon>
    </lineage>
</organism>
<dbReference type="EMBL" id="QKRX01000025">
    <property type="protein sequence ID" value="RAU16455.1"/>
    <property type="molecule type" value="Genomic_DNA"/>
</dbReference>
<proteinExistence type="predicted"/>
<evidence type="ECO:0000313" key="2">
    <source>
        <dbReference type="Proteomes" id="UP000250744"/>
    </source>
</evidence>
<protein>
    <submittedName>
        <fullName evidence="1">Uncharacterized protein</fullName>
    </submittedName>
</protein>